<evidence type="ECO:0000256" key="6">
    <source>
        <dbReference type="ARBA" id="ARBA00023136"/>
    </source>
</evidence>
<feature type="transmembrane region" description="Helical" evidence="7">
    <location>
        <begin position="12"/>
        <end position="36"/>
    </location>
</feature>
<dbReference type="Gene3D" id="1.10.3720.10">
    <property type="entry name" value="MetI-like"/>
    <property type="match status" value="1"/>
</dbReference>
<dbReference type="GO" id="GO:0055085">
    <property type="term" value="P:transmembrane transport"/>
    <property type="evidence" value="ECO:0007669"/>
    <property type="project" value="InterPro"/>
</dbReference>
<feature type="transmembrane region" description="Helical" evidence="7">
    <location>
        <begin position="298"/>
        <end position="321"/>
    </location>
</feature>
<dbReference type="Pfam" id="PF00528">
    <property type="entry name" value="BPD_transp_1"/>
    <property type="match status" value="1"/>
</dbReference>
<keyword evidence="3" id="KW-1003">Cell membrane</keyword>
<feature type="transmembrane region" description="Helical" evidence="7">
    <location>
        <begin position="155"/>
        <end position="178"/>
    </location>
</feature>
<dbReference type="RefSeq" id="WP_160954222.1">
    <property type="nucleotide sequence ID" value="NZ_WWEQ01000080.1"/>
</dbReference>
<keyword evidence="10" id="KW-1185">Reference proteome</keyword>
<evidence type="ECO:0000256" key="3">
    <source>
        <dbReference type="ARBA" id="ARBA00022475"/>
    </source>
</evidence>
<reference evidence="9 10" key="1">
    <citation type="submission" date="2020-01" db="EMBL/GenBank/DDBJ databases">
        <authorList>
            <person name="Deng T."/>
        </authorList>
    </citation>
    <scope>NUCLEOTIDE SEQUENCE [LARGE SCALE GENOMIC DNA]</scope>
    <source>
        <strain evidence="9 10">5221</strain>
    </source>
</reference>
<keyword evidence="4 7" id="KW-0812">Transmembrane</keyword>
<feature type="transmembrane region" description="Helical" evidence="7">
    <location>
        <begin position="256"/>
        <end position="278"/>
    </location>
</feature>
<evidence type="ECO:0000259" key="8">
    <source>
        <dbReference type="PROSITE" id="PS50928"/>
    </source>
</evidence>
<dbReference type="GO" id="GO:0005886">
    <property type="term" value="C:plasma membrane"/>
    <property type="evidence" value="ECO:0007669"/>
    <property type="project" value="UniProtKB-SubCell"/>
</dbReference>
<evidence type="ECO:0000313" key="9">
    <source>
        <dbReference type="EMBL" id="MYM20812.1"/>
    </source>
</evidence>
<dbReference type="PANTHER" id="PTHR43163">
    <property type="entry name" value="DIPEPTIDE TRANSPORT SYSTEM PERMEASE PROTEIN DPPB-RELATED"/>
    <property type="match status" value="1"/>
</dbReference>
<evidence type="ECO:0000256" key="5">
    <source>
        <dbReference type="ARBA" id="ARBA00022989"/>
    </source>
</evidence>
<feature type="transmembrane region" description="Helical" evidence="7">
    <location>
        <begin position="198"/>
        <end position="217"/>
    </location>
</feature>
<evidence type="ECO:0000256" key="1">
    <source>
        <dbReference type="ARBA" id="ARBA00004651"/>
    </source>
</evidence>
<dbReference type="SUPFAM" id="SSF161098">
    <property type="entry name" value="MetI-like"/>
    <property type="match status" value="1"/>
</dbReference>
<evidence type="ECO:0000256" key="7">
    <source>
        <dbReference type="RuleBase" id="RU363032"/>
    </source>
</evidence>
<dbReference type="Proteomes" id="UP000469215">
    <property type="component" value="Unassembled WGS sequence"/>
</dbReference>
<comment type="caution">
    <text evidence="9">The sequence shown here is derived from an EMBL/GenBank/DDBJ whole genome shotgun (WGS) entry which is preliminary data.</text>
</comment>
<dbReference type="InterPro" id="IPR035906">
    <property type="entry name" value="MetI-like_sf"/>
</dbReference>
<dbReference type="PANTHER" id="PTHR43163:SF7">
    <property type="entry name" value="DIPEPTIDE-TRANSPORT INTEGRAL MEMBRANE PROTEIN ABC TRANSPORTER DPPB-RELATED"/>
    <property type="match status" value="1"/>
</dbReference>
<accession>A0A6N9HB68</accession>
<feature type="transmembrane region" description="Helical" evidence="7">
    <location>
        <begin position="120"/>
        <end position="143"/>
    </location>
</feature>
<proteinExistence type="inferred from homology"/>
<dbReference type="InterPro" id="IPR000515">
    <property type="entry name" value="MetI-like"/>
</dbReference>
<dbReference type="CDD" id="cd06261">
    <property type="entry name" value="TM_PBP2"/>
    <property type="match status" value="1"/>
</dbReference>
<dbReference type="PROSITE" id="PS50928">
    <property type="entry name" value="ABC_TM1"/>
    <property type="match status" value="1"/>
</dbReference>
<keyword evidence="6 7" id="KW-0472">Membrane</keyword>
<keyword evidence="5 7" id="KW-1133">Transmembrane helix</keyword>
<sequence length="336" mass="35215">MSRALGYLRFAAGRLGGALAVLLVIAAASFAIFYLLPNNPAQLSCGKPCTPDRLVEVQSYMGLDRPWFAQLGAFLWGIVAGRTFGDGATAIHCAAPCFGYSFRLHTDVTSLLAERLPVTLSIALGALLLWTVVGVGAGVIAALRRGRAADRLLMGASVLGVSAPAYLVGLLFILLFGFTLNVLPIGGYVPLSESPGGWAFHLIMPWTVLAIINGAIYTRLTRGSLIEVMGMDFIRTARSIGLKESAVVTRHGLRNLVVPIATLVALDFGSLLGGTVITEKVFAIQGVGGLLLDAVNALDLQIIVGVTLFAALAVVLANFAVDLLYGALDPRIGAPS</sequence>
<feature type="domain" description="ABC transmembrane type-1" evidence="8">
    <location>
        <begin position="116"/>
        <end position="325"/>
    </location>
</feature>
<name>A0A6N9HB68_9MICO</name>
<comment type="subcellular location">
    <subcellularLocation>
        <location evidence="1 7">Cell membrane</location>
        <topology evidence="1 7">Multi-pass membrane protein</topology>
    </subcellularLocation>
</comment>
<dbReference type="InterPro" id="IPR045621">
    <property type="entry name" value="BPD_transp_1_N"/>
</dbReference>
<evidence type="ECO:0000256" key="2">
    <source>
        <dbReference type="ARBA" id="ARBA00022448"/>
    </source>
</evidence>
<evidence type="ECO:0000313" key="10">
    <source>
        <dbReference type="Proteomes" id="UP000469215"/>
    </source>
</evidence>
<dbReference type="Pfam" id="PF19300">
    <property type="entry name" value="BPD_transp_1_N"/>
    <property type="match status" value="1"/>
</dbReference>
<dbReference type="EMBL" id="WWEQ01000080">
    <property type="protein sequence ID" value="MYM20812.1"/>
    <property type="molecule type" value="Genomic_DNA"/>
</dbReference>
<organism evidence="9 10">
    <name type="scientific">Brevibacterium rongguiense</name>
    <dbReference type="NCBI Taxonomy" id="2695267"/>
    <lineage>
        <taxon>Bacteria</taxon>
        <taxon>Bacillati</taxon>
        <taxon>Actinomycetota</taxon>
        <taxon>Actinomycetes</taxon>
        <taxon>Micrococcales</taxon>
        <taxon>Brevibacteriaceae</taxon>
        <taxon>Brevibacterium</taxon>
    </lineage>
</organism>
<protein>
    <submittedName>
        <fullName evidence="9">ABC transporter permease subunit</fullName>
    </submittedName>
</protein>
<evidence type="ECO:0000256" key="4">
    <source>
        <dbReference type="ARBA" id="ARBA00022692"/>
    </source>
</evidence>
<dbReference type="AlphaFoldDB" id="A0A6N9HB68"/>
<gene>
    <name evidence="9" type="ORF">GSY69_12780</name>
</gene>
<comment type="similarity">
    <text evidence="7">Belongs to the binding-protein-dependent transport system permease family.</text>
</comment>
<keyword evidence="2 7" id="KW-0813">Transport</keyword>